<dbReference type="OrthoDB" id="2361368at2"/>
<sequence length="99" mass="11507">MAFGLKRHELIAWKQAVENGEIAFMTHFWQDPRFPEATSVTKVGCKDIEKLKAWGQKHGLPATYIHADPLHPHFDLFPPIQKPILKKEGYLDQIERFNL</sequence>
<accession>A0A2V3WFD7</accession>
<proteinExistence type="predicted"/>
<dbReference type="EMBL" id="QJJR01000004">
    <property type="protein sequence ID" value="PXW91861.1"/>
    <property type="molecule type" value="Genomic_DNA"/>
</dbReference>
<dbReference type="RefSeq" id="WP_110251165.1">
    <property type="nucleotide sequence ID" value="NZ_QJJR01000004.1"/>
</dbReference>
<comment type="caution">
    <text evidence="1">The sequence shown here is derived from an EMBL/GenBank/DDBJ whole genome shotgun (WGS) entry which is preliminary data.</text>
</comment>
<gene>
    <name evidence="1" type="ORF">DES38_104297</name>
</gene>
<reference evidence="1 2" key="1">
    <citation type="submission" date="2018-05" db="EMBL/GenBank/DDBJ databases">
        <title>Genomic Encyclopedia of Type Strains, Phase IV (KMG-IV): sequencing the most valuable type-strain genomes for metagenomic binning, comparative biology and taxonomic classification.</title>
        <authorList>
            <person name="Goeker M."/>
        </authorList>
    </citation>
    <scope>NUCLEOTIDE SEQUENCE [LARGE SCALE GENOMIC DNA]</scope>
    <source>
        <strain evidence="1 2">DSM 22440</strain>
    </source>
</reference>
<protein>
    <submittedName>
        <fullName evidence="1">Uncharacterized protein</fullName>
    </submittedName>
</protein>
<evidence type="ECO:0000313" key="1">
    <source>
        <dbReference type="EMBL" id="PXW91861.1"/>
    </source>
</evidence>
<organism evidence="1 2">
    <name type="scientific">Streptohalobacillus salinus</name>
    <dbReference type="NCBI Taxonomy" id="621096"/>
    <lineage>
        <taxon>Bacteria</taxon>
        <taxon>Bacillati</taxon>
        <taxon>Bacillota</taxon>
        <taxon>Bacilli</taxon>
        <taxon>Bacillales</taxon>
        <taxon>Bacillaceae</taxon>
        <taxon>Streptohalobacillus</taxon>
    </lineage>
</organism>
<name>A0A2V3WFD7_9BACI</name>
<dbReference type="AlphaFoldDB" id="A0A2V3WFD7"/>
<keyword evidence="2" id="KW-1185">Reference proteome</keyword>
<evidence type="ECO:0000313" key="2">
    <source>
        <dbReference type="Proteomes" id="UP000247922"/>
    </source>
</evidence>
<dbReference type="Proteomes" id="UP000247922">
    <property type="component" value="Unassembled WGS sequence"/>
</dbReference>